<keyword evidence="2" id="KW-1185">Reference proteome</keyword>
<sequence>MTDPSSLPPSGSSLPDATMHLQDVAALQLHLPTFSRNNLLLWFAEVEATFDLHLNSSEISRFRHLLCNLSREVAQEVVDVITAPLSDAPYQCLKQRILDRTPTSESACLRHLLTSEELRDRRPSAQQHATAPMAKRRRLERRAVQRTLPAALAAAHSPSPGCFSISLPSSLIESTMRLLLRSPHSIQH</sequence>
<reference evidence="1" key="1">
    <citation type="submission" date="2020-05" db="EMBL/GenBank/DDBJ databases">
        <title>Large-scale comparative analyses of tick genomes elucidate their genetic diversity and vector capacities.</title>
        <authorList>
            <person name="Jia N."/>
            <person name="Wang J."/>
            <person name="Shi W."/>
            <person name="Du L."/>
            <person name="Sun Y."/>
            <person name="Zhan W."/>
            <person name="Jiang J."/>
            <person name="Wang Q."/>
            <person name="Zhang B."/>
            <person name="Ji P."/>
            <person name="Sakyi L.B."/>
            <person name="Cui X."/>
            <person name="Yuan T."/>
            <person name="Jiang B."/>
            <person name="Yang W."/>
            <person name="Lam T.T.-Y."/>
            <person name="Chang Q."/>
            <person name="Ding S."/>
            <person name="Wang X."/>
            <person name="Zhu J."/>
            <person name="Ruan X."/>
            <person name="Zhao L."/>
            <person name="Wei J."/>
            <person name="Que T."/>
            <person name="Du C."/>
            <person name="Cheng J."/>
            <person name="Dai P."/>
            <person name="Han X."/>
            <person name="Huang E."/>
            <person name="Gao Y."/>
            <person name="Liu J."/>
            <person name="Shao H."/>
            <person name="Ye R."/>
            <person name="Li L."/>
            <person name="Wei W."/>
            <person name="Wang X."/>
            <person name="Wang C."/>
            <person name="Yang T."/>
            <person name="Huo Q."/>
            <person name="Li W."/>
            <person name="Guo W."/>
            <person name="Chen H."/>
            <person name="Zhou L."/>
            <person name="Ni X."/>
            <person name="Tian J."/>
            <person name="Zhou Y."/>
            <person name="Sheng Y."/>
            <person name="Liu T."/>
            <person name="Pan Y."/>
            <person name="Xia L."/>
            <person name="Li J."/>
            <person name="Zhao F."/>
            <person name="Cao W."/>
        </authorList>
    </citation>
    <scope>NUCLEOTIDE SEQUENCE</scope>
    <source>
        <strain evidence="1">Hyas-2018</strain>
    </source>
</reference>
<comment type="caution">
    <text evidence="1">The sequence shown here is derived from an EMBL/GenBank/DDBJ whole genome shotgun (WGS) entry which is preliminary data.</text>
</comment>
<dbReference type="EMBL" id="CM023483">
    <property type="protein sequence ID" value="KAH6936235.1"/>
    <property type="molecule type" value="Genomic_DNA"/>
</dbReference>
<proteinExistence type="predicted"/>
<name>A0ACB7SNH5_HYAAI</name>
<gene>
    <name evidence="1" type="ORF">HPB50_015027</name>
</gene>
<organism evidence="1 2">
    <name type="scientific">Hyalomma asiaticum</name>
    <name type="common">Tick</name>
    <dbReference type="NCBI Taxonomy" id="266040"/>
    <lineage>
        <taxon>Eukaryota</taxon>
        <taxon>Metazoa</taxon>
        <taxon>Ecdysozoa</taxon>
        <taxon>Arthropoda</taxon>
        <taxon>Chelicerata</taxon>
        <taxon>Arachnida</taxon>
        <taxon>Acari</taxon>
        <taxon>Parasitiformes</taxon>
        <taxon>Ixodida</taxon>
        <taxon>Ixodoidea</taxon>
        <taxon>Ixodidae</taxon>
        <taxon>Hyalomminae</taxon>
        <taxon>Hyalomma</taxon>
    </lineage>
</organism>
<protein>
    <submittedName>
        <fullName evidence="1">Uncharacterized protein</fullName>
    </submittedName>
</protein>
<dbReference type="Proteomes" id="UP000821845">
    <property type="component" value="Chromosome 3"/>
</dbReference>
<evidence type="ECO:0000313" key="1">
    <source>
        <dbReference type="EMBL" id="KAH6936235.1"/>
    </source>
</evidence>
<evidence type="ECO:0000313" key="2">
    <source>
        <dbReference type="Proteomes" id="UP000821845"/>
    </source>
</evidence>
<accession>A0ACB7SNH5</accession>